<feature type="domain" description="DNA mismatch repair protein S5" evidence="7">
    <location>
        <begin position="227"/>
        <end position="360"/>
    </location>
</feature>
<keyword evidence="4" id="KW-0234">DNA repair</keyword>
<dbReference type="InterPro" id="IPR036890">
    <property type="entry name" value="HATPase_C_sf"/>
</dbReference>
<feature type="region of interest" description="Disordered" evidence="6">
    <location>
        <begin position="243"/>
        <end position="266"/>
    </location>
</feature>
<dbReference type="InterPro" id="IPR002099">
    <property type="entry name" value="MutL/Mlh/PMS"/>
</dbReference>
<dbReference type="SUPFAM" id="SSF54211">
    <property type="entry name" value="Ribosomal protein S5 domain 2-like"/>
    <property type="match status" value="1"/>
</dbReference>
<evidence type="ECO:0000256" key="2">
    <source>
        <dbReference type="ARBA" id="ARBA00006082"/>
    </source>
</evidence>
<dbReference type="InterPro" id="IPR013507">
    <property type="entry name" value="DNA_mismatch_S5_2-like"/>
</dbReference>
<feature type="region of interest" description="Disordered" evidence="6">
    <location>
        <begin position="378"/>
        <end position="412"/>
    </location>
</feature>
<sequence>MERDESPAPSGPLPIRRLQETLINRIAAGEAPASALKELIENCLDAGSTSIKITVKEGGMKLLQIQDNGCGIRKSDLAILAERFTTSKLSTFSDLSHLTTYGFRGEALASMSHVSHLSVITKTNTDNCAWKAHYSDGALTSAKAGLGVEPKPCAGNNGTTITIEDLFYNTPTRLSALRSSSEEYGRILDVVTKYAVHNPSVSFVCKKAGSPSPELTTPSTSEVPQTIRLLYGPSIGKELLHATAKSTNKRKRRNADEDADDPESWSAQAHFTNANYQGKKMVFLLFINHRLVESSRIRKALEAVYSPILPKGASPFIYLSLLIDPRSVDVNVHPTKKEVHFLNEEEIVEQISNGLQEVLVGQNQSRAFEYQTLLTGGLAPSNEQSSKKGKAKERAKEIPDEPMEGQDSSSSGGNALAAILFKTASQHKVRISMQDRTLESMFPVVNPAQIAPGADVLTGIEPTSSLPPTREIKETACFLGSVGGLRDAVSKGKHTHLSEIVESHVFVGIVDLDRCLSLLQHSTKLYLVNHGALAEELFYQLGLRQFGNFGRLKLNPPPPLRTLVDLALDAEDGIKNSMLSKEDISNRIVDAICSRREMLAEYFALHITADGMVESLPLLLRDYTPNLDKLPSFLMRLGPQVDWSSEANCFGSFLRELAYFYVPGPLDPSPGPSSPRSKGAEKAERWQIEHVLFPTMRRYLSAPKSLLDHDVVQVANLPDLYRVFERC</sequence>
<dbReference type="PROSITE" id="PS00058">
    <property type="entry name" value="DNA_MISMATCH_REPAIR_1"/>
    <property type="match status" value="1"/>
</dbReference>
<evidence type="ECO:0000313" key="9">
    <source>
        <dbReference type="Proteomes" id="UP000076532"/>
    </source>
</evidence>
<comment type="subcellular location">
    <subcellularLocation>
        <location evidence="1">Nucleus</location>
    </subcellularLocation>
</comment>
<organism evidence="8 9">
    <name type="scientific">Athelia psychrophila</name>
    <dbReference type="NCBI Taxonomy" id="1759441"/>
    <lineage>
        <taxon>Eukaryota</taxon>
        <taxon>Fungi</taxon>
        <taxon>Dikarya</taxon>
        <taxon>Basidiomycota</taxon>
        <taxon>Agaricomycotina</taxon>
        <taxon>Agaricomycetes</taxon>
        <taxon>Agaricomycetidae</taxon>
        <taxon>Atheliales</taxon>
        <taxon>Atheliaceae</taxon>
        <taxon>Athelia</taxon>
    </lineage>
</organism>
<dbReference type="InterPro" id="IPR014762">
    <property type="entry name" value="DNA_mismatch_repair_CS"/>
</dbReference>
<protein>
    <submittedName>
        <fullName evidence="8">DNA mismatch repair protein MutL</fullName>
    </submittedName>
</protein>
<comment type="similarity">
    <text evidence="2">Belongs to the DNA mismatch repair MutL/HexB family.</text>
</comment>
<dbReference type="NCBIfam" id="TIGR00585">
    <property type="entry name" value="mutl"/>
    <property type="match status" value="1"/>
</dbReference>
<proteinExistence type="inferred from homology"/>
<dbReference type="InterPro" id="IPR014721">
    <property type="entry name" value="Ribsml_uS5_D2-typ_fold_subgr"/>
</dbReference>
<evidence type="ECO:0000256" key="6">
    <source>
        <dbReference type="SAM" id="MobiDB-lite"/>
    </source>
</evidence>
<evidence type="ECO:0000256" key="3">
    <source>
        <dbReference type="ARBA" id="ARBA00022763"/>
    </source>
</evidence>
<dbReference type="InterPro" id="IPR038973">
    <property type="entry name" value="MutL/Mlh/Pms-like"/>
</dbReference>
<dbReference type="PANTHER" id="PTHR10073">
    <property type="entry name" value="DNA MISMATCH REPAIR PROTEIN MLH, PMS, MUTL"/>
    <property type="match status" value="1"/>
</dbReference>
<dbReference type="GO" id="GO:0030983">
    <property type="term" value="F:mismatched DNA binding"/>
    <property type="evidence" value="ECO:0007669"/>
    <property type="project" value="InterPro"/>
</dbReference>
<gene>
    <name evidence="8" type="ORF">FIBSPDRAFT_750983</name>
</gene>
<name>A0A166DPA9_9AGAM</name>
<dbReference type="GO" id="GO:0006298">
    <property type="term" value="P:mismatch repair"/>
    <property type="evidence" value="ECO:0007669"/>
    <property type="project" value="InterPro"/>
</dbReference>
<dbReference type="GO" id="GO:0005524">
    <property type="term" value="F:ATP binding"/>
    <property type="evidence" value="ECO:0007669"/>
    <property type="project" value="InterPro"/>
</dbReference>
<dbReference type="GO" id="GO:0140664">
    <property type="term" value="F:ATP-dependent DNA damage sensor activity"/>
    <property type="evidence" value="ECO:0007669"/>
    <property type="project" value="InterPro"/>
</dbReference>
<dbReference type="GO" id="GO:0061982">
    <property type="term" value="P:meiosis I cell cycle process"/>
    <property type="evidence" value="ECO:0007669"/>
    <property type="project" value="UniProtKB-ARBA"/>
</dbReference>
<evidence type="ECO:0000256" key="5">
    <source>
        <dbReference type="ARBA" id="ARBA00023242"/>
    </source>
</evidence>
<dbReference type="Pfam" id="PF01119">
    <property type="entry name" value="DNA_mis_repair"/>
    <property type="match status" value="1"/>
</dbReference>
<keyword evidence="3" id="KW-0227">DNA damage</keyword>
<evidence type="ECO:0000256" key="1">
    <source>
        <dbReference type="ARBA" id="ARBA00004123"/>
    </source>
</evidence>
<dbReference type="SMART" id="SM01340">
    <property type="entry name" value="DNA_mis_repair"/>
    <property type="match status" value="1"/>
</dbReference>
<reference evidence="8 9" key="1">
    <citation type="journal article" date="2016" name="Mol. Biol. Evol.">
        <title>Comparative Genomics of Early-Diverging Mushroom-Forming Fungi Provides Insights into the Origins of Lignocellulose Decay Capabilities.</title>
        <authorList>
            <person name="Nagy L.G."/>
            <person name="Riley R."/>
            <person name="Tritt A."/>
            <person name="Adam C."/>
            <person name="Daum C."/>
            <person name="Floudas D."/>
            <person name="Sun H."/>
            <person name="Yadav J.S."/>
            <person name="Pangilinan J."/>
            <person name="Larsson K.H."/>
            <person name="Matsuura K."/>
            <person name="Barry K."/>
            <person name="Labutti K."/>
            <person name="Kuo R."/>
            <person name="Ohm R.A."/>
            <person name="Bhattacharya S.S."/>
            <person name="Shirouzu T."/>
            <person name="Yoshinaga Y."/>
            <person name="Martin F.M."/>
            <person name="Grigoriev I.V."/>
            <person name="Hibbett D.S."/>
        </authorList>
    </citation>
    <scope>NUCLEOTIDE SEQUENCE [LARGE SCALE GENOMIC DNA]</scope>
    <source>
        <strain evidence="8 9">CBS 109695</strain>
    </source>
</reference>
<dbReference type="GO" id="GO:0032389">
    <property type="term" value="C:MutLalpha complex"/>
    <property type="evidence" value="ECO:0007669"/>
    <property type="project" value="TreeGrafter"/>
</dbReference>
<accession>A0A166DPA9</accession>
<dbReference type="PANTHER" id="PTHR10073:SF12">
    <property type="entry name" value="DNA MISMATCH REPAIR PROTEIN MLH1"/>
    <property type="match status" value="1"/>
</dbReference>
<evidence type="ECO:0000256" key="4">
    <source>
        <dbReference type="ARBA" id="ARBA00023204"/>
    </source>
</evidence>
<dbReference type="InterPro" id="IPR020568">
    <property type="entry name" value="Ribosomal_Su5_D2-typ_SF"/>
</dbReference>
<evidence type="ECO:0000259" key="7">
    <source>
        <dbReference type="SMART" id="SM01340"/>
    </source>
</evidence>
<keyword evidence="5" id="KW-0539">Nucleus</keyword>
<keyword evidence="9" id="KW-1185">Reference proteome</keyword>
<evidence type="ECO:0000313" key="8">
    <source>
        <dbReference type="EMBL" id="KZP14929.1"/>
    </source>
</evidence>
<dbReference type="FunFam" id="3.30.565.10:FF:000109">
    <property type="entry name" value="Related to MLH1-DNA mismatch repair protein"/>
    <property type="match status" value="1"/>
</dbReference>
<dbReference type="Gene3D" id="3.30.230.10">
    <property type="match status" value="1"/>
</dbReference>
<dbReference type="Gene3D" id="3.30.565.10">
    <property type="entry name" value="Histidine kinase-like ATPase, C-terminal domain"/>
    <property type="match status" value="1"/>
</dbReference>
<dbReference type="SUPFAM" id="SSF55874">
    <property type="entry name" value="ATPase domain of HSP90 chaperone/DNA topoisomerase II/histidine kinase"/>
    <property type="match status" value="1"/>
</dbReference>
<dbReference type="AlphaFoldDB" id="A0A166DPA9"/>
<dbReference type="EMBL" id="KV417610">
    <property type="protein sequence ID" value="KZP14929.1"/>
    <property type="molecule type" value="Genomic_DNA"/>
</dbReference>
<dbReference type="FunFam" id="3.30.230.10:FF:000014">
    <property type="entry name" value="DNA mismatch repair protein Mlh1"/>
    <property type="match status" value="1"/>
</dbReference>
<dbReference type="GO" id="GO:0016887">
    <property type="term" value="F:ATP hydrolysis activity"/>
    <property type="evidence" value="ECO:0007669"/>
    <property type="project" value="InterPro"/>
</dbReference>
<dbReference type="OrthoDB" id="10263226at2759"/>
<dbReference type="Pfam" id="PF16413">
    <property type="entry name" value="Mlh1_C"/>
    <property type="match status" value="1"/>
</dbReference>
<dbReference type="Pfam" id="PF13589">
    <property type="entry name" value="HATPase_c_3"/>
    <property type="match status" value="1"/>
</dbReference>
<dbReference type="CDD" id="cd16926">
    <property type="entry name" value="HATPase_MutL-MLH-PMS-like"/>
    <property type="match status" value="1"/>
</dbReference>
<dbReference type="Proteomes" id="UP000076532">
    <property type="component" value="Unassembled WGS sequence"/>
</dbReference>
<dbReference type="STRING" id="436010.A0A166DPA9"/>
<dbReference type="InterPro" id="IPR032189">
    <property type="entry name" value="Mlh1_C"/>
</dbReference>